<proteinExistence type="predicted"/>
<dbReference type="GO" id="GO:0032259">
    <property type="term" value="P:methylation"/>
    <property type="evidence" value="ECO:0007669"/>
    <property type="project" value="UniProtKB-KW"/>
</dbReference>
<sequence length="236" mass="25808">MPATPPINHSAHHAPERLVKRIDQLQIGAHLSPQTIDSLGCDLWLLDGPLDRPFSEEEMTRLADQCPMWSLVWPAGWALAHLFISRPEWVEGRNILDLGAGSAVVGIAALRAGARSVTACDTALDALEACRANAQLNQVNLQIIDDLEAALKDDIDLIVAADLLYTADNQPLLQQLPQLAPQVLLAESHSAGITAPDGYQMHTLKGRTWPDLDTIHAHVACYFYDSSQHNHNSIPM</sequence>
<dbReference type="STRING" id="197479.BFW38_17395"/>
<dbReference type="InterPro" id="IPR050078">
    <property type="entry name" value="Ribosomal_L11_MeTrfase_PrmA"/>
</dbReference>
<gene>
    <name evidence="3" type="ORF">BFW38_17395</name>
</gene>
<dbReference type="OrthoDB" id="9794615at2"/>
<keyword evidence="4" id="KW-1185">Reference proteome</keyword>
<dbReference type="EMBL" id="MDTQ01000001">
    <property type="protein sequence ID" value="ODC05043.1"/>
    <property type="molecule type" value="Genomic_DNA"/>
</dbReference>
<evidence type="ECO:0000313" key="4">
    <source>
        <dbReference type="Proteomes" id="UP000094291"/>
    </source>
</evidence>
<accession>A0A1E2VDL4</accession>
<dbReference type="SUPFAM" id="SSF53335">
    <property type="entry name" value="S-adenosyl-L-methionine-dependent methyltransferases"/>
    <property type="match status" value="1"/>
</dbReference>
<evidence type="ECO:0008006" key="5">
    <source>
        <dbReference type="Google" id="ProtNLM"/>
    </source>
</evidence>
<dbReference type="PANTHER" id="PTHR43648">
    <property type="entry name" value="ELECTRON TRANSFER FLAVOPROTEIN BETA SUBUNIT LYSINE METHYLTRANSFERASE"/>
    <property type="match status" value="1"/>
</dbReference>
<dbReference type="CDD" id="cd02440">
    <property type="entry name" value="AdoMet_MTases"/>
    <property type="match status" value="1"/>
</dbReference>
<evidence type="ECO:0000256" key="1">
    <source>
        <dbReference type="ARBA" id="ARBA00022603"/>
    </source>
</evidence>
<keyword evidence="2" id="KW-0808">Transferase</keyword>
<keyword evidence="1" id="KW-0489">Methyltransferase</keyword>
<dbReference type="Proteomes" id="UP000094291">
    <property type="component" value="Unassembled WGS sequence"/>
</dbReference>
<reference evidence="3 4" key="1">
    <citation type="submission" date="2016-08" db="EMBL/GenBank/DDBJ databases">
        <authorList>
            <person name="Seilhamer J.J."/>
        </authorList>
    </citation>
    <scope>NUCLEOTIDE SEQUENCE [LARGE SCALE GENOMIC DNA]</scope>
    <source>
        <strain evidence="3 4">PH27A</strain>
    </source>
</reference>
<protein>
    <recommendedName>
        <fullName evidence="5">Methyltransferase</fullName>
    </recommendedName>
</protein>
<dbReference type="PANTHER" id="PTHR43648:SF1">
    <property type="entry name" value="ELECTRON TRANSFER FLAVOPROTEIN BETA SUBUNIT LYSINE METHYLTRANSFERASE"/>
    <property type="match status" value="1"/>
</dbReference>
<evidence type="ECO:0000313" key="3">
    <source>
        <dbReference type="EMBL" id="ODC05043.1"/>
    </source>
</evidence>
<dbReference type="RefSeq" id="WP_069000065.1">
    <property type="nucleotide sequence ID" value="NZ_MDTQ01000001.1"/>
</dbReference>
<dbReference type="Gene3D" id="3.40.50.150">
    <property type="entry name" value="Vaccinia Virus protein VP39"/>
    <property type="match status" value="1"/>
</dbReference>
<name>A0A1E2VDL4_9GAMM</name>
<dbReference type="GO" id="GO:0016279">
    <property type="term" value="F:protein-lysine N-methyltransferase activity"/>
    <property type="evidence" value="ECO:0007669"/>
    <property type="project" value="TreeGrafter"/>
</dbReference>
<dbReference type="InterPro" id="IPR029063">
    <property type="entry name" value="SAM-dependent_MTases_sf"/>
</dbReference>
<comment type="caution">
    <text evidence="3">The sequence shown here is derived from an EMBL/GenBank/DDBJ whole genome shotgun (WGS) entry which is preliminary data.</text>
</comment>
<organism evidence="3 4">
    <name type="scientific">Terasakiispira papahanaumokuakeensis</name>
    <dbReference type="NCBI Taxonomy" id="197479"/>
    <lineage>
        <taxon>Bacteria</taxon>
        <taxon>Pseudomonadati</taxon>
        <taxon>Pseudomonadota</taxon>
        <taxon>Gammaproteobacteria</taxon>
        <taxon>Oceanospirillales</taxon>
        <taxon>Terasakiispira</taxon>
    </lineage>
</organism>
<dbReference type="Pfam" id="PF06325">
    <property type="entry name" value="PrmA"/>
    <property type="match status" value="1"/>
</dbReference>
<dbReference type="AlphaFoldDB" id="A0A1E2VDL4"/>
<evidence type="ECO:0000256" key="2">
    <source>
        <dbReference type="ARBA" id="ARBA00022679"/>
    </source>
</evidence>